<accession>A0ABS4IQU2</accession>
<comment type="caution">
    <text evidence="10">The sequence shown here is derived from an EMBL/GenBank/DDBJ whole genome shotgun (WGS) entry which is preliminary data.</text>
</comment>
<evidence type="ECO:0000256" key="7">
    <source>
        <dbReference type="ARBA" id="ARBA00023288"/>
    </source>
</evidence>
<comment type="subcellular location">
    <subcellularLocation>
        <location evidence="1">Membrane</location>
        <topology evidence="1">Lipid-anchor</topology>
    </subcellularLocation>
</comment>
<evidence type="ECO:0000256" key="5">
    <source>
        <dbReference type="ARBA" id="ARBA00023136"/>
    </source>
</evidence>
<gene>
    <name evidence="10" type="ORF">J2Z66_001542</name>
</gene>
<dbReference type="Pfam" id="PF05504">
    <property type="entry name" value="Spore_GerAC"/>
    <property type="match status" value="1"/>
</dbReference>
<dbReference type="InterPro" id="IPR057336">
    <property type="entry name" value="GerAC_N"/>
</dbReference>
<evidence type="ECO:0000256" key="1">
    <source>
        <dbReference type="ARBA" id="ARBA00004635"/>
    </source>
</evidence>
<dbReference type="InterPro" id="IPR038501">
    <property type="entry name" value="Spore_GerAC_C_sf"/>
</dbReference>
<evidence type="ECO:0000259" key="9">
    <source>
        <dbReference type="Pfam" id="PF25198"/>
    </source>
</evidence>
<dbReference type="NCBIfam" id="TIGR02887">
    <property type="entry name" value="spore_ger_x_C"/>
    <property type="match status" value="1"/>
</dbReference>
<dbReference type="InterPro" id="IPR046953">
    <property type="entry name" value="Spore_GerAC-like_C"/>
</dbReference>
<name>A0ABS4IQU2_9BACL</name>
<evidence type="ECO:0000256" key="2">
    <source>
        <dbReference type="ARBA" id="ARBA00007886"/>
    </source>
</evidence>
<evidence type="ECO:0000313" key="10">
    <source>
        <dbReference type="EMBL" id="MBP1989944.1"/>
    </source>
</evidence>
<dbReference type="Proteomes" id="UP001519287">
    <property type="component" value="Unassembled WGS sequence"/>
</dbReference>
<dbReference type="EMBL" id="JAGGLB010000003">
    <property type="protein sequence ID" value="MBP1989944.1"/>
    <property type="molecule type" value="Genomic_DNA"/>
</dbReference>
<keyword evidence="6" id="KW-0564">Palmitate</keyword>
<evidence type="ECO:0000259" key="8">
    <source>
        <dbReference type="Pfam" id="PF05504"/>
    </source>
</evidence>
<evidence type="ECO:0000256" key="3">
    <source>
        <dbReference type="ARBA" id="ARBA00022544"/>
    </source>
</evidence>
<proteinExistence type="inferred from homology"/>
<reference evidence="10 11" key="1">
    <citation type="submission" date="2021-03" db="EMBL/GenBank/DDBJ databases">
        <title>Genomic Encyclopedia of Type Strains, Phase IV (KMG-IV): sequencing the most valuable type-strain genomes for metagenomic binning, comparative biology and taxonomic classification.</title>
        <authorList>
            <person name="Goeker M."/>
        </authorList>
    </citation>
    <scope>NUCLEOTIDE SEQUENCE [LARGE SCALE GENOMIC DNA]</scope>
    <source>
        <strain evidence="10 11">DSM 26048</strain>
    </source>
</reference>
<dbReference type="PANTHER" id="PTHR35789:SF1">
    <property type="entry name" value="SPORE GERMINATION PROTEIN B3"/>
    <property type="match status" value="1"/>
</dbReference>
<keyword evidence="4" id="KW-0732">Signal</keyword>
<dbReference type="Gene3D" id="3.30.300.210">
    <property type="entry name" value="Nutrient germinant receptor protein C, domain 3"/>
    <property type="match status" value="1"/>
</dbReference>
<comment type="similarity">
    <text evidence="2">Belongs to the GerABKC lipoprotein family.</text>
</comment>
<organism evidence="10 11">
    <name type="scientific">Paenibacillus eucommiae</name>
    <dbReference type="NCBI Taxonomy" id="1355755"/>
    <lineage>
        <taxon>Bacteria</taxon>
        <taxon>Bacillati</taxon>
        <taxon>Bacillota</taxon>
        <taxon>Bacilli</taxon>
        <taxon>Bacillales</taxon>
        <taxon>Paenibacillaceae</taxon>
        <taxon>Paenibacillus</taxon>
    </lineage>
</organism>
<keyword evidence="5" id="KW-0472">Membrane</keyword>
<dbReference type="InterPro" id="IPR008844">
    <property type="entry name" value="Spore_GerAC-like"/>
</dbReference>
<dbReference type="RefSeq" id="WP_209970712.1">
    <property type="nucleotide sequence ID" value="NZ_JAGGLB010000003.1"/>
</dbReference>
<feature type="domain" description="Spore germination protein N-terminal" evidence="9">
    <location>
        <begin position="26"/>
        <end position="196"/>
    </location>
</feature>
<evidence type="ECO:0000256" key="4">
    <source>
        <dbReference type="ARBA" id="ARBA00022729"/>
    </source>
</evidence>
<dbReference type="PANTHER" id="PTHR35789">
    <property type="entry name" value="SPORE GERMINATION PROTEIN B3"/>
    <property type="match status" value="1"/>
</dbReference>
<feature type="domain" description="Spore germination GerAC-like C-terminal" evidence="8">
    <location>
        <begin position="213"/>
        <end position="375"/>
    </location>
</feature>
<keyword evidence="3" id="KW-0309">Germination</keyword>
<evidence type="ECO:0000313" key="11">
    <source>
        <dbReference type="Proteomes" id="UP001519287"/>
    </source>
</evidence>
<keyword evidence="11" id="KW-1185">Reference proteome</keyword>
<dbReference type="PROSITE" id="PS51257">
    <property type="entry name" value="PROKAR_LIPOPROTEIN"/>
    <property type="match status" value="1"/>
</dbReference>
<dbReference type="Pfam" id="PF25198">
    <property type="entry name" value="Spore_GerAC_N"/>
    <property type="match status" value="1"/>
</dbReference>
<evidence type="ECO:0000256" key="6">
    <source>
        <dbReference type="ARBA" id="ARBA00023139"/>
    </source>
</evidence>
<keyword evidence="7" id="KW-0449">Lipoprotein</keyword>
<sequence>MMIRAIWVLVVVFGLCGISSGCKGKYELNELYIVHAIAIDKGKSGLIKLTAEIAKVTPPGQNPKGMQDRTFLLSIEGKSLFEAARLMRIKADRTLLWGHTSAILFSKNILEAGIENHIDGIRRLKQFRNSTLLYVTEGEASEVLQVSTPQATITSQALKGLTEGGESTALTQQVRLIDVYQDLVNHYNDISLPAVQITNDPNDRKIKLLQTVGLFVFHGSNLKGHMRGLETKGFLRAVNKMDNSSETVPCGTSKTITFENINNRSQIEIVVDNQLKPLIRIKIYADLNITNMECPEITINPDTISEMEIKLNVVITDEVQRFIQYSQKHKVDLLGIGERIHRRHPTYWGKMKQDWIDIYASSEFTVEVHSRVDHTNFIF</sequence>
<protein>
    <submittedName>
        <fullName evidence="10">Ger(X)C family germination protein</fullName>
    </submittedName>
</protein>